<feature type="compositionally biased region" description="Low complexity" evidence="1">
    <location>
        <begin position="165"/>
        <end position="187"/>
    </location>
</feature>
<feature type="compositionally biased region" description="Basic residues" evidence="1">
    <location>
        <begin position="92"/>
        <end position="105"/>
    </location>
</feature>
<sequence length="698" mass="83092">METKLIIQSIIQAIDLEPSSVKQSVVYYIKSLEELTKELTNITHNWNLANSPSLLKVLGLGHKSLESLERIFGNIAKQNNEKHDLEQNQNKNKNKITKKNKKKKDNKSIPLEPNSKVTQEQKENYQKQQQEIQEHKKKHEKVNQEYEGKLDKESNTIEEEEIELQNNQQVQQHQKFLQQQQQQQQQQIRPKKEKSEELIKKEKELRDEYLKKQNFLLTTTEKQMNKCKDQSQKHSIKLKAFRDFHQNEKSYYNKLKRLRLESSGELEEITTTKTTKFSKKELQKKDKEWDKILIKQPKNVEAMNTHLSLIFNCEDHLLGKNQKKFVQEFNKTYSLESNKFNTEDSSEEILTFLGMASSYFEKKFKSFRNESTKKRVYTIMEGLLFKQLDVIHILYQNKYHVENRNFHLKALERKDETFDDFGVVKFMWLDPNIDPFEKKTQNRIQQTEEKKEIEEIGQKNEKEIIDENLDQKEEIDQKDNLMEFDDIDEDEFAKLGIDESLLEQELEGFLFDDEDDNKRDDQDDENIEIEDQLQEQEQEQEQEKEKEQKQEQEQKKEKGKGKENKIEEQKQKEEQKINPYQDIIEDLHLIGEQKSPTQKRKLLVGCTSKIYQRVTNFYKGWNLKQDQIAIGADELMPLIIFLILKADVPNFFSQIQFIQELSDEDSMMGRSGYTFASFCSATHLALELKSKKEKKLKK</sequence>
<dbReference type="Pfam" id="PF02204">
    <property type="entry name" value="VPS9"/>
    <property type="match status" value="1"/>
</dbReference>
<gene>
    <name evidence="3" type="ORF">M0812_20989</name>
</gene>
<dbReference type="SMART" id="SM00167">
    <property type="entry name" value="VPS9"/>
    <property type="match status" value="1"/>
</dbReference>
<dbReference type="PANTHER" id="PTHR13595:SF3">
    <property type="entry name" value="CXC DOMAIN-CONTAINING PROTEIN"/>
    <property type="match status" value="1"/>
</dbReference>
<dbReference type="PANTHER" id="PTHR13595">
    <property type="entry name" value="ARL6IP4 PROTEIN"/>
    <property type="match status" value="1"/>
</dbReference>
<comment type="caution">
    <text evidence="3">The sequence shown here is derived from an EMBL/GenBank/DDBJ whole genome shotgun (WGS) entry which is preliminary data.</text>
</comment>
<dbReference type="InterPro" id="IPR003123">
    <property type="entry name" value="VPS9"/>
</dbReference>
<protein>
    <recommendedName>
        <fullName evidence="2">VPS9 domain-containing protein</fullName>
    </recommendedName>
</protein>
<feature type="compositionally biased region" description="Basic and acidic residues" evidence="1">
    <location>
        <begin position="141"/>
        <end position="153"/>
    </location>
</feature>
<reference evidence="3" key="1">
    <citation type="submission" date="2022-08" db="EMBL/GenBank/DDBJ databases">
        <title>Novel sulphate-reducing endosymbionts in the free-living metamonad Anaeramoeba.</title>
        <authorList>
            <person name="Jerlstrom-Hultqvist J."/>
            <person name="Cepicka I."/>
            <person name="Gallot-Lavallee L."/>
            <person name="Salas-Leiva D."/>
            <person name="Curtis B.A."/>
            <person name="Zahonova K."/>
            <person name="Pipaliya S."/>
            <person name="Dacks J."/>
            <person name="Roger A.J."/>
        </authorList>
    </citation>
    <scope>NUCLEOTIDE SEQUENCE</scope>
    <source>
        <strain evidence="3">Busselton2</strain>
    </source>
</reference>
<feature type="region of interest" description="Disordered" evidence="1">
    <location>
        <begin position="79"/>
        <end position="153"/>
    </location>
</feature>
<evidence type="ECO:0000313" key="4">
    <source>
        <dbReference type="Proteomes" id="UP001146793"/>
    </source>
</evidence>
<dbReference type="SUPFAM" id="SSF109993">
    <property type="entry name" value="VPS9 domain"/>
    <property type="match status" value="1"/>
</dbReference>
<feature type="region of interest" description="Disordered" evidence="1">
    <location>
        <begin position="534"/>
        <end position="574"/>
    </location>
</feature>
<evidence type="ECO:0000313" key="3">
    <source>
        <dbReference type="EMBL" id="KAJ3432059.1"/>
    </source>
</evidence>
<accession>A0AAV7YRD8</accession>
<feature type="domain" description="VPS9" evidence="2">
    <location>
        <begin position="544"/>
        <end position="694"/>
    </location>
</feature>
<evidence type="ECO:0000256" key="1">
    <source>
        <dbReference type="SAM" id="MobiDB-lite"/>
    </source>
</evidence>
<dbReference type="PROSITE" id="PS51205">
    <property type="entry name" value="VPS9"/>
    <property type="match status" value="1"/>
</dbReference>
<dbReference type="AlphaFoldDB" id="A0AAV7YRD8"/>
<dbReference type="EMBL" id="JANTQA010000047">
    <property type="protein sequence ID" value="KAJ3432059.1"/>
    <property type="molecule type" value="Genomic_DNA"/>
</dbReference>
<dbReference type="Proteomes" id="UP001146793">
    <property type="component" value="Unassembled WGS sequence"/>
</dbReference>
<organism evidence="3 4">
    <name type="scientific">Anaeramoeba flamelloides</name>
    <dbReference type="NCBI Taxonomy" id="1746091"/>
    <lineage>
        <taxon>Eukaryota</taxon>
        <taxon>Metamonada</taxon>
        <taxon>Anaeramoebidae</taxon>
        <taxon>Anaeramoeba</taxon>
    </lineage>
</organism>
<evidence type="ECO:0000259" key="2">
    <source>
        <dbReference type="PROSITE" id="PS51205"/>
    </source>
</evidence>
<feature type="region of interest" description="Disordered" evidence="1">
    <location>
        <begin position="165"/>
        <end position="196"/>
    </location>
</feature>
<name>A0AAV7YRD8_9EUKA</name>
<proteinExistence type="predicted"/>
<dbReference type="InterPro" id="IPR037191">
    <property type="entry name" value="VPS9_dom_sf"/>
</dbReference>
<feature type="compositionally biased region" description="Basic and acidic residues" evidence="1">
    <location>
        <begin position="541"/>
        <end position="574"/>
    </location>
</feature>
<dbReference type="Gene3D" id="1.20.1050.80">
    <property type="entry name" value="VPS9 domain"/>
    <property type="match status" value="1"/>
</dbReference>